<keyword evidence="2" id="KW-1185">Reference proteome</keyword>
<protein>
    <submittedName>
        <fullName evidence="1">Uncharacterized protein</fullName>
    </submittedName>
</protein>
<accession>A0A195FBR5</accession>
<name>A0A195FBR5_9HYME</name>
<dbReference type="AlphaFoldDB" id="A0A195FBR5"/>
<reference evidence="1 2" key="1">
    <citation type="submission" date="2016-03" db="EMBL/GenBank/DDBJ databases">
        <title>Trachymyrmex septentrionalis WGS genome.</title>
        <authorList>
            <person name="Nygaard S."/>
            <person name="Hu H."/>
            <person name="Boomsma J."/>
            <person name="Zhang G."/>
        </authorList>
    </citation>
    <scope>NUCLEOTIDE SEQUENCE [LARGE SCALE GENOMIC DNA]</scope>
    <source>
        <strain evidence="1">Tsep2-gDNA-1</strain>
        <tissue evidence="1">Whole body</tissue>
    </source>
</reference>
<evidence type="ECO:0000313" key="2">
    <source>
        <dbReference type="Proteomes" id="UP000078541"/>
    </source>
</evidence>
<dbReference type="Proteomes" id="UP000078541">
    <property type="component" value="Unassembled WGS sequence"/>
</dbReference>
<gene>
    <name evidence="1" type="ORF">ALC56_08025</name>
</gene>
<proteinExistence type="predicted"/>
<evidence type="ECO:0000313" key="1">
    <source>
        <dbReference type="EMBL" id="KYN37826.1"/>
    </source>
</evidence>
<sequence>MHHKVDVLRVLANDGRLLIQSNKSLLLHSTNKENLDMAPSPYLFCRPWNRKNTMEPPSPDRILQMKHSAKFRCKPPRIAPNIDAVRDNVLAEL</sequence>
<dbReference type="EMBL" id="KQ981693">
    <property type="protein sequence ID" value="KYN37826.1"/>
    <property type="molecule type" value="Genomic_DNA"/>
</dbReference>
<organism evidence="1 2">
    <name type="scientific">Trachymyrmex septentrionalis</name>
    <dbReference type="NCBI Taxonomy" id="34720"/>
    <lineage>
        <taxon>Eukaryota</taxon>
        <taxon>Metazoa</taxon>
        <taxon>Ecdysozoa</taxon>
        <taxon>Arthropoda</taxon>
        <taxon>Hexapoda</taxon>
        <taxon>Insecta</taxon>
        <taxon>Pterygota</taxon>
        <taxon>Neoptera</taxon>
        <taxon>Endopterygota</taxon>
        <taxon>Hymenoptera</taxon>
        <taxon>Apocrita</taxon>
        <taxon>Aculeata</taxon>
        <taxon>Formicoidea</taxon>
        <taxon>Formicidae</taxon>
        <taxon>Myrmicinae</taxon>
        <taxon>Trachymyrmex</taxon>
    </lineage>
</organism>